<dbReference type="GO" id="GO:0016301">
    <property type="term" value="F:kinase activity"/>
    <property type="evidence" value="ECO:0007669"/>
    <property type="project" value="UniProtKB-KW"/>
</dbReference>
<dbReference type="GO" id="GO:0002189">
    <property type="term" value="C:ribose phosphate diphosphokinase complex"/>
    <property type="evidence" value="ECO:0007669"/>
    <property type="project" value="TreeGrafter"/>
</dbReference>
<dbReference type="Proteomes" id="UP000029080">
    <property type="component" value="Unassembled WGS sequence"/>
</dbReference>
<keyword evidence="2 11" id="KW-0808">Transferase</keyword>
<evidence type="ECO:0000256" key="6">
    <source>
        <dbReference type="ARBA" id="ARBA00022777"/>
    </source>
</evidence>
<evidence type="ECO:0000256" key="2">
    <source>
        <dbReference type="ARBA" id="ARBA00022679"/>
    </source>
</evidence>
<dbReference type="Pfam" id="PF14572">
    <property type="entry name" value="Pribosyl_synth"/>
    <property type="match status" value="1"/>
</dbReference>
<keyword evidence="5" id="KW-0547">Nucleotide-binding</keyword>
<dbReference type="SUPFAM" id="SSF53271">
    <property type="entry name" value="PRTase-like"/>
    <property type="match status" value="1"/>
</dbReference>
<dbReference type="PANTHER" id="PTHR10210:SF41">
    <property type="entry name" value="RIBOSE-PHOSPHATE PYROPHOSPHOKINASE 1, CHLOROPLASTIC"/>
    <property type="match status" value="1"/>
</dbReference>
<evidence type="ECO:0000256" key="1">
    <source>
        <dbReference type="ARBA" id="ARBA00013247"/>
    </source>
</evidence>
<dbReference type="PANTHER" id="PTHR10210">
    <property type="entry name" value="RIBOSE-PHOSPHATE DIPHOSPHOKINASE FAMILY MEMBER"/>
    <property type="match status" value="1"/>
</dbReference>
<dbReference type="InterPro" id="IPR005946">
    <property type="entry name" value="Rib-P_diPkinase"/>
</dbReference>
<gene>
    <name evidence="11" type="ORF">BITS_0225</name>
</gene>
<dbReference type="GO" id="GO:0000287">
    <property type="term" value="F:magnesium ion binding"/>
    <property type="evidence" value="ECO:0007669"/>
    <property type="project" value="InterPro"/>
</dbReference>
<comment type="caution">
    <text evidence="11">The sequence shown here is derived from an EMBL/GenBank/DDBJ whole genome shotgun (WGS) entry which is preliminary data.</text>
</comment>
<dbReference type="SMART" id="SM01400">
    <property type="entry name" value="Pribosyltran_N"/>
    <property type="match status" value="1"/>
</dbReference>
<protein>
    <recommendedName>
        <fullName evidence="1">ribose-phosphate diphosphokinase</fullName>
        <ecNumber evidence="1">2.7.6.1</ecNumber>
    </recommendedName>
</protein>
<keyword evidence="8" id="KW-0460">Magnesium</keyword>
<dbReference type="GO" id="GO:0006164">
    <property type="term" value="P:purine nucleotide biosynthetic process"/>
    <property type="evidence" value="ECO:0007669"/>
    <property type="project" value="TreeGrafter"/>
</dbReference>
<dbReference type="GO" id="GO:0005524">
    <property type="term" value="F:ATP binding"/>
    <property type="evidence" value="ECO:0007669"/>
    <property type="project" value="UniProtKB-KW"/>
</dbReference>
<dbReference type="InterPro" id="IPR029057">
    <property type="entry name" value="PRTase-like"/>
</dbReference>
<evidence type="ECO:0000256" key="5">
    <source>
        <dbReference type="ARBA" id="ARBA00022741"/>
    </source>
</evidence>
<dbReference type="InterPro" id="IPR000836">
    <property type="entry name" value="PRTase_dom"/>
</dbReference>
<feature type="domain" description="Ribose-phosphate pyrophosphokinase N-terminal" evidence="10">
    <location>
        <begin position="14"/>
        <end position="129"/>
    </location>
</feature>
<dbReference type="GO" id="GO:0005737">
    <property type="term" value="C:cytoplasm"/>
    <property type="evidence" value="ECO:0007669"/>
    <property type="project" value="TreeGrafter"/>
</dbReference>
<keyword evidence="7" id="KW-0067">ATP-binding</keyword>
<dbReference type="STRING" id="356829.BITS_0225"/>
<dbReference type="FunFam" id="3.40.50.2020:FF:000007">
    <property type="entry name" value="Ribose-phosphate pyrophosphokinase"/>
    <property type="match status" value="1"/>
</dbReference>
<dbReference type="AlphaFoldDB" id="A0A087ECP3"/>
<dbReference type="RefSeq" id="WP_026641671.1">
    <property type="nucleotide sequence ID" value="NZ_JAXEUP010000020.1"/>
</dbReference>
<dbReference type="GO" id="GO:0004749">
    <property type="term" value="F:ribose phosphate diphosphokinase activity"/>
    <property type="evidence" value="ECO:0007669"/>
    <property type="project" value="UniProtKB-EC"/>
</dbReference>
<reference evidence="11 12" key="1">
    <citation type="submission" date="2014-03" db="EMBL/GenBank/DDBJ databases">
        <title>Genomics of Bifidobacteria.</title>
        <authorList>
            <person name="Ventura M."/>
            <person name="Milani C."/>
            <person name="Lugli G.A."/>
        </authorList>
    </citation>
    <scope>NUCLEOTIDE SEQUENCE [LARGE SCALE GENOMIC DNA]</scope>
    <source>
        <strain evidence="11 12">JCM 13495</strain>
    </source>
</reference>
<keyword evidence="3" id="KW-0479">Metal-binding</keyword>
<dbReference type="Gene3D" id="3.40.50.2020">
    <property type="match status" value="2"/>
</dbReference>
<comment type="catalytic activity">
    <reaction evidence="9">
        <text>D-ribose 5-phosphate + ATP = 5-phospho-alpha-D-ribose 1-diphosphate + AMP + H(+)</text>
        <dbReference type="Rhea" id="RHEA:15609"/>
        <dbReference type="ChEBI" id="CHEBI:15378"/>
        <dbReference type="ChEBI" id="CHEBI:30616"/>
        <dbReference type="ChEBI" id="CHEBI:58017"/>
        <dbReference type="ChEBI" id="CHEBI:78346"/>
        <dbReference type="ChEBI" id="CHEBI:456215"/>
        <dbReference type="EC" id="2.7.6.1"/>
    </reaction>
</comment>
<keyword evidence="6 11" id="KW-0418">Kinase</keyword>
<dbReference type="eggNOG" id="COG0462">
    <property type="taxonomic scope" value="Bacteria"/>
</dbReference>
<evidence type="ECO:0000256" key="4">
    <source>
        <dbReference type="ARBA" id="ARBA00022727"/>
    </source>
</evidence>
<proteinExistence type="predicted"/>
<dbReference type="OrthoDB" id="9777067at2"/>
<dbReference type="Pfam" id="PF13793">
    <property type="entry name" value="Pribosyltran_N"/>
    <property type="match status" value="1"/>
</dbReference>
<evidence type="ECO:0000256" key="3">
    <source>
        <dbReference type="ARBA" id="ARBA00022723"/>
    </source>
</evidence>
<organism evidence="11 12">
    <name type="scientific">Bifidobacterium tsurumiense</name>
    <dbReference type="NCBI Taxonomy" id="356829"/>
    <lineage>
        <taxon>Bacteria</taxon>
        <taxon>Bacillati</taxon>
        <taxon>Actinomycetota</taxon>
        <taxon>Actinomycetes</taxon>
        <taxon>Bifidobacteriales</taxon>
        <taxon>Bifidobacteriaceae</taxon>
        <taxon>Bifidobacterium</taxon>
    </lineage>
</organism>
<dbReference type="NCBIfam" id="TIGR01251">
    <property type="entry name" value="ribP_PPkin"/>
    <property type="match status" value="1"/>
</dbReference>
<evidence type="ECO:0000256" key="9">
    <source>
        <dbReference type="ARBA" id="ARBA00049535"/>
    </source>
</evidence>
<dbReference type="EC" id="2.7.6.1" evidence="1"/>
<evidence type="ECO:0000256" key="8">
    <source>
        <dbReference type="ARBA" id="ARBA00022842"/>
    </source>
</evidence>
<keyword evidence="4" id="KW-0545">Nucleotide biosynthesis</keyword>
<sequence>MSAILEGRPDKRLAVVTGRAYPELAEETVKCLGTELLETTAYDFANGEMYVRFAQPVRGADAFVLQAHTEPINKWVMEQLLMLDALKRASARSITVVAPFLGYSRQDKKHQGREPITARLIFDLLRTAGADRIMTVDLHASQEQGFFNGPVDHLTAMPVLLDYVRNSMDLGEATVVSPDAGRIKVSEQWAAKLGGLPLAFIHKTRDITRPNHAEAHGIIGDIKGRDCIVVDDMIDTAGTICEAVRTLHEHGARSVTLVATHGLLSGPAIERLRDSGAREIVLMDTVPVPAEKRLPNMTVLSVAPLLAAGIRSVFESNSVSTLLNGLPEDMKPRNMYA</sequence>
<dbReference type="NCBIfam" id="NF002844">
    <property type="entry name" value="PRK03092.1"/>
    <property type="match status" value="1"/>
</dbReference>
<evidence type="ECO:0000256" key="7">
    <source>
        <dbReference type="ARBA" id="ARBA00022840"/>
    </source>
</evidence>
<evidence type="ECO:0000259" key="10">
    <source>
        <dbReference type="Pfam" id="PF13793"/>
    </source>
</evidence>
<dbReference type="NCBIfam" id="NF002320">
    <property type="entry name" value="PRK01259.1"/>
    <property type="match status" value="1"/>
</dbReference>
<evidence type="ECO:0000313" key="11">
    <source>
        <dbReference type="EMBL" id="KFJ05544.1"/>
    </source>
</evidence>
<keyword evidence="12" id="KW-1185">Reference proteome</keyword>
<name>A0A087ECP3_9BIFI</name>
<accession>A0A087ECP3</accession>
<dbReference type="GO" id="GO:0006015">
    <property type="term" value="P:5-phosphoribose 1-diphosphate biosynthetic process"/>
    <property type="evidence" value="ECO:0007669"/>
    <property type="project" value="TreeGrafter"/>
</dbReference>
<dbReference type="EMBL" id="JGZU01000015">
    <property type="protein sequence ID" value="KFJ05544.1"/>
    <property type="molecule type" value="Genomic_DNA"/>
</dbReference>
<dbReference type="CDD" id="cd06223">
    <property type="entry name" value="PRTases_typeI"/>
    <property type="match status" value="1"/>
</dbReference>
<evidence type="ECO:0000313" key="12">
    <source>
        <dbReference type="Proteomes" id="UP000029080"/>
    </source>
</evidence>
<dbReference type="InterPro" id="IPR029099">
    <property type="entry name" value="Pribosyltran_N"/>
</dbReference>